<feature type="compositionally biased region" description="Polar residues" evidence="1">
    <location>
        <begin position="1"/>
        <end position="12"/>
    </location>
</feature>
<dbReference type="Proteomes" id="UP000612746">
    <property type="component" value="Unassembled WGS sequence"/>
</dbReference>
<feature type="non-terminal residue" evidence="3">
    <location>
        <position position="1"/>
    </location>
</feature>
<feature type="transmembrane region" description="Helical" evidence="2">
    <location>
        <begin position="120"/>
        <end position="137"/>
    </location>
</feature>
<proteinExistence type="predicted"/>
<accession>A0A8H7Q0V4</accession>
<comment type="caution">
    <text evidence="3">The sequence shown here is derived from an EMBL/GenBank/DDBJ whole genome shotgun (WGS) entry which is preliminary data.</text>
</comment>
<evidence type="ECO:0000256" key="1">
    <source>
        <dbReference type="SAM" id="MobiDB-lite"/>
    </source>
</evidence>
<evidence type="ECO:0000256" key="2">
    <source>
        <dbReference type="SAM" id="Phobius"/>
    </source>
</evidence>
<feature type="region of interest" description="Disordered" evidence="1">
    <location>
        <begin position="1"/>
        <end position="20"/>
    </location>
</feature>
<sequence>AMSDSVVSNNTMSAESQPSSQSDASFSIMFVSVCMTCFVWQTIHLGLLLRHSFKPIYIMMFIQAFGGCICSFVTLLTSLVPMSCDFRLNFSIITVNLGDIAIQSVLLWKAYICYDRSRRLLIAGSVPLFGILIFIVLNCTVGRSSTYFTAGVCTTFYRKYH</sequence>
<feature type="transmembrane region" description="Helical" evidence="2">
    <location>
        <begin position="26"/>
        <end position="49"/>
    </location>
</feature>
<feature type="transmembrane region" description="Helical" evidence="2">
    <location>
        <begin position="56"/>
        <end position="76"/>
    </location>
</feature>
<keyword evidence="2" id="KW-0812">Transmembrane</keyword>
<evidence type="ECO:0000313" key="4">
    <source>
        <dbReference type="Proteomes" id="UP000612746"/>
    </source>
</evidence>
<dbReference type="EMBL" id="JAEPRA010000006">
    <property type="protein sequence ID" value="KAG2184334.1"/>
    <property type="molecule type" value="Genomic_DNA"/>
</dbReference>
<organism evidence="3 4">
    <name type="scientific">Umbelopsis vinacea</name>
    <dbReference type="NCBI Taxonomy" id="44442"/>
    <lineage>
        <taxon>Eukaryota</taxon>
        <taxon>Fungi</taxon>
        <taxon>Fungi incertae sedis</taxon>
        <taxon>Mucoromycota</taxon>
        <taxon>Mucoromycotina</taxon>
        <taxon>Umbelopsidomycetes</taxon>
        <taxon>Umbelopsidales</taxon>
        <taxon>Umbelopsidaceae</taxon>
        <taxon>Umbelopsis</taxon>
    </lineage>
</organism>
<name>A0A8H7Q0V4_9FUNG</name>
<dbReference type="AlphaFoldDB" id="A0A8H7Q0V4"/>
<feature type="transmembrane region" description="Helical" evidence="2">
    <location>
        <begin position="88"/>
        <end position="108"/>
    </location>
</feature>
<keyword evidence="4" id="KW-1185">Reference proteome</keyword>
<gene>
    <name evidence="3" type="ORF">INT44_009349</name>
</gene>
<protein>
    <submittedName>
        <fullName evidence="3">Uncharacterized protein</fullName>
    </submittedName>
</protein>
<evidence type="ECO:0000313" key="3">
    <source>
        <dbReference type="EMBL" id="KAG2184334.1"/>
    </source>
</evidence>
<keyword evidence="2" id="KW-0472">Membrane</keyword>
<reference evidence="3" key="1">
    <citation type="submission" date="2020-12" db="EMBL/GenBank/DDBJ databases">
        <title>Metabolic potential, ecology and presence of endohyphal bacteria is reflected in genomic diversity of Mucoromycotina.</title>
        <authorList>
            <person name="Muszewska A."/>
            <person name="Okrasinska A."/>
            <person name="Steczkiewicz K."/>
            <person name="Drgas O."/>
            <person name="Orlowska M."/>
            <person name="Perlinska-Lenart U."/>
            <person name="Aleksandrzak-Piekarczyk T."/>
            <person name="Szatraj K."/>
            <person name="Zielenkiewicz U."/>
            <person name="Pilsyk S."/>
            <person name="Malc E."/>
            <person name="Mieczkowski P."/>
            <person name="Kruszewska J.S."/>
            <person name="Biernat P."/>
            <person name="Pawlowska J."/>
        </authorList>
    </citation>
    <scope>NUCLEOTIDE SEQUENCE</scope>
    <source>
        <strain evidence="3">WA0000051536</strain>
    </source>
</reference>
<dbReference type="OrthoDB" id="2256270at2759"/>
<keyword evidence="2" id="KW-1133">Transmembrane helix</keyword>